<dbReference type="GO" id="GO:0000122">
    <property type="term" value="P:negative regulation of transcription by RNA polymerase II"/>
    <property type="evidence" value="ECO:0007669"/>
    <property type="project" value="TreeGrafter"/>
</dbReference>
<feature type="domain" description="DNA methyltransferase 1-associated 1" evidence="8">
    <location>
        <begin position="319"/>
        <end position="439"/>
    </location>
</feature>
<dbReference type="GO" id="GO:0000812">
    <property type="term" value="C:Swr1 complex"/>
    <property type="evidence" value="ECO:0007669"/>
    <property type="project" value="TreeGrafter"/>
</dbReference>
<feature type="domain" description="DAMP1 SANT/Myb-like" evidence="9">
    <location>
        <begin position="118"/>
        <end position="204"/>
    </location>
</feature>
<dbReference type="STRING" id="112090.W4H9N1"/>
<evidence type="ECO:0000256" key="3">
    <source>
        <dbReference type="ARBA" id="ARBA00023015"/>
    </source>
</evidence>
<evidence type="ECO:0000256" key="1">
    <source>
        <dbReference type="ARBA" id="ARBA00004123"/>
    </source>
</evidence>
<keyword evidence="6" id="KW-0175">Coiled coil</keyword>
<keyword evidence="4" id="KW-0804">Transcription</keyword>
<name>W4H9N1_APHAT</name>
<feature type="compositionally biased region" description="Basic residues" evidence="7">
    <location>
        <begin position="541"/>
        <end position="553"/>
    </location>
</feature>
<dbReference type="OrthoDB" id="19740at2759"/>
<keyword evidence="5" id="KW-0539">Nucleus</keyword>
<feature type="region of interest" description="Disordered" evidence="7">
    <location>
        <begin position="1"/>
        <end position="35"/>
    </location>
</feature>
<dbReference type="GO" id="GO:0006338">
    <property type="term" value="P:chromatin remodeling"/>
    <property type="evidence" value="ECO:0007669"/>
    <property type="project" value="InterPro"/>
</dbReference>
<evidence type="ECO:0000256" key="5">
    <source>
        <dbReference type="ARBA" id="ARBA00023242"/>
    </source>
</evidence>
<feature type="region of interest" description="Disordered" evidence="7">
    <location>
        <begin position="538"/>
        <end position="565"/>
    </location>
</feature>
<dbReference type="InterPro" id="IPR032563">
    <property type="entry name" value="DAMP1_SANT-like"/>
</dbReference>
<dbReference type="Pfam" id="PF05499">
    <property type="entry name" value="DMAP1"/>
    <property type="match status" value="1"/>
</dbReference>
<dbReference type="AlphaFoldDB" id="W4H9N1"/>
<dbReference type="GeneID" id="20802164"/>
<dbReference type="GO" id="GO:0003714">
    <property type="term" value="F:transcription corepressor activity"/>
    <property type="evidence" value="ECO:0007669"/>
    <property type="project" value="TreeGrafter"/>
</dbReference>
<reference evidence="10" key="1">
    <citation type="submission" date="2013-12" db="EMBL/GenBank/DDBJ databases">
        <title>The Genome Sequence of Aphanomyces astaci APO3.</title>
        <authorList>
            <consortium name="The Broad Institute Genomics Platform"/>
            <person name="Russ C."/>
            <person name="Tyler B."/>
            <person name="van West P."/>
            <person name="Dieguez-Uribeondo J."/>
            <person name="Young S.K."/>
            <person name="Zeng Q."/>
            <person name="Gargeya S."/>
            <person name="Fitzgerald M."/>
            <person name="Abouelleil A."/>
            <person name="Alvarado L."/>
            <person name="Chapman S.B."/>
            <person name="Gainer-Dewar J."/>
            <person name="Goldberg J."/>
            <person name="Griggs A."/>
            <person name="Gujja S."/>
            <person name="Hansen M."/>
            <person name="Howarth C."/>
            <person name="Imamovic A."/>
            <person name="Ireland A."/>
            <person name="Larimer J."/>
            <person name="McCowan C."/>
            <person name="Murphy C."/>
            <person name="Pearson M."/>
            <person name="Poon T.W."/>
            <person name="Priest M."/>
            <person name="Roberts A."/>
            <person name="Saif S."/>
            <person name="Shea T."/>
            <person name="Sykes S."/>
            <person name="Wortman J."/>
            <person name="Nusbaum C."/>
            <person name="Birren B."/>
        </authorList>
    </citation>
    <scope>NUCLEOTIDE SEQUENCE [LARGE SCALE GENOMIC DNA]</scope>
    <source>
        <strain evidence="10">APO3</strain>
    </source>
</reference>
<gene>
    <name evidence="10" type="ORF">H257_00168</name>
</gene>
<evidence type="ECO:0000259" key="9">
    <source>
        <dbReference type="Pfam" id="PF16282"/>
    </source>
</evidence>
<keyword evidence="3" id="KW-0805">Transcription regulation</keyword>
<accession>W4H9N1</accession>
<evidence type="ECO:0000256" key="7">
    <source>
        <dbReference type="SAM" id="MobiDB-lite"/>
    </source>
</evidence>
<dbReference type="InterPro" id="IPR027109">
    <property type="entry name" value="Swc4/Dmap1"/>
</dbReference>
<evidence type="ECO:0000256" key="6">
    <source>
        <dbReference type="SAM" id="Coils"/>
    </source>
</evidence>
<dbReference type="EMBL" id="KI913114">
    <property type="protein sequence ID" value="ETV88622.1"/>
    <property type="molecule type" value="Genomic_DNA"/>
</dbReference>
<proteinExistence type="predicted"/>
<feature type="coiled-coil region" evidence="6">
    <location>
        <begin position="306"/>
        <end position="340"/>
    </location>
</feature>
<dbReference type="PANTHER" id="PTHR12855:SF10">
    <property type="entry name" value="DNA METHYLTRANSFERASE 1-ASSOCIATED PROTEIN 1"/>
    <property type="match status" value="1"/>
</dbReference>
<dbReference type="VEuPathDB" id="FungiDB:H257_00168"/>
<feature type="region of interest" description="Disordered" evidence="7">
    <location>
        <begin position="211"/>
        <end position="283"/>
    </location>
</feature>
<protein>
    <recommendedName>
        <fullName evidence="11">Myb-like domain-containing protein</fullName>
    </recommendedName>
</protein>
<dbReference type="RefSeq" id="XP_009821022.1">
    <property type="nucleotide sequence ID" value="XM_009822720.1"/>
</dbReference>
<dbReference type="PANTHER" id="PTHR12855">
    <property type="entry name" value="DNA METHYLTRANSFERASE 1-ASSOCIATED PROTEIN 1 FAMILY MEMBER"/>
    <property type="match status" value="1"/>
</dbReference>
<dbReference type="InterPro" id="IPR008468">
    <property type="entry name" value="DMAP1"/>
</dbReference>
<evidence type="ECO:0000259" key="8">
    <source>
        <dbReference type="Pfam" id="PF05499"/>
    </source>
</evidence>
<keyword evidence="2" id="KW-0156">Chromatin regulator</keyword>
<organism evidence="10">
    <name type="scientific">Aphanomyces astaci</name>
    <name type="common">Crayfish plague agent</name>
    <dbReference type="NCBI Taxonomy" id="112090"/>
    <lineage>
        <taxon>Eukaryota</taxon>
        <taxon>Sar</taxon>
        <taxon>Stramenopiles</taxon>
        <taxon>Oomycota</taxon>
        <taxon>Saprolegniomycetes</taxon>
        <taxon>Saprolegniales</taxon>
        <taxon>Verrucalvaceae</taxon>
        <taxon>Aphanomyces</taxon>
    </lineage>
</organism>
<sequence>MGDVADILGVSGGGTTPPPSKGLQKDEKPKSKTKGLHREVLLLQESKHGGGITPRGVGGRTHVSIMPGSNLPMKKSLLSQRPGLRNKWVRRDFLNAARTDGLVLTHWVKSSLPEGLEYPFARFNVTCELPACCTKDEFDKVLAAHRDPLIPTPWTFHDTTYLWDVCKRFELRWVVITDRFTAPSNVARSMEDIKYWYYEVVRLLADSRQVKPDTLGDRDSTKLEVDGSTPATESLPSVEASSIDEIKSEPTGDASAGGVADDSVASSPPPSVAAPPSASTTSHAHRFHIAYEKHRKATLELQFNRSTAEETAIKKLQDELRQVEQQLKKAIVKVDAKKKKELADARTQLSRDTPATGVYFRSSLQALPSLKMGLSAKLVKKMTLMLEEFGVPARPMPTKQVSDYFDKVRQDILALLALRKALAAKVHEVHVTADKLTALTGVPHIPRATSHVPDTPINHLPTLAPGTTATPTAGAMTPTPLTTPTPVGAASKISVRPEHLYLVLCVYNMYVQWGICISHINHMWVLYSKRAAARGSSARWWRPRVAGRQRRANGPKSSLANDAPN</sequence>
<evidence type="ECO:0000313" key="10">
    <source>
        <dbReference type="EMBL" id="ETV88622.1"/>
    </source>
</evidence>
<dbReference type="Pfam" id="PF16282">
    <property type="entry name" value="SANT_DAMP1_like"/>
    <property type="match status" value="1"/>
</dbReference>
<evidence type="ECO:0000256" key="2">
    <source>
        <dbReference type="ARBA" id="ARBA00022853"/>
    </source>
</evidence>
<feature type="compositionally biased region" description="Basic and acidic residues" evidence="7">
    <location>
        <begin position="23"/>
        <end position="35"/>
    </location>
</feature>
<feature type="compositionally biased region" description="Basic and acidic residues" evidence="7">
    <location>
        <begin position="211"/>
        <end position="225"/>
    </location>
</feature>
<evidence type="ECO:0000256" key="4">
    <source>
        <dbReference type="ARBA" id="ARBA00023163"/>
    </source>
</evidence>
<dbReference type="GO" id="GO:0035267">
    <property type="term" value="C:NuA4 histone acetyltransferase complex"/>
    <property type="evidence" value="ECO:0007669"/>
    <property type="project" value="InterPro"/>
</dbReference>
<dbReference type="Gene3D" id="1.10.10.60">
    <property type="entry name" value="Homeodomain-like"/>
    <property type="match status" value="1"/>
</dbReference>
<dbReference type="GO" id="GO:0006281">
    <property type="term" value="P:DNA repair"/>
    <property type="evidence" value="ECO:0007669"/>
    <property type="project" value="InterPro"/>
</dbReference>
<feature type="compositionally biased region" description="Polar residues" evidence="7">
    <location>
        <begin position="555"/>
        <end position="565"/>
    </location>
</feature>
<comment type="subcellular location">
    <subcellularLocation>
        <location evidence="1">Nucleus</location>
    </subcellularLocation>
</comment>
<evidence type="ECO:0008006" key="11">
    <source>
        <dbReference type="Google" id="ProtNLM"/>
    </source>
</evidence>